<evidence type="ECO:0000256" key="3">
    <source>
        <dbReference type="ARBA" id="ARBA00022737"/>
    </source>
</evidence>
<keyword evidence="5" id="KW-0496">Mitochondrion</keyword>
<feature type="domain" description="PROP1-like PPR" evidence="8">
    <location>
        <begin position="245"/>
        <end position="403"/>
    </location>
</feature>
<evidence type="ECO:0000256" key="1">
    <source>
        <dbReference type="ARBA" id="ARBA00004173"/>
    </source>
</evidence>
<dbReference type="AlphaFoldDB" id="A0A1S3TC32"/>
<evidence type="ECO:0000256" key="6">
    <source>
        <dbReference type="PROSITE-ProRule" id="PRU00708"/>
    </source>
</evidence>
<dbReference type="FunFam" id="1.25.40.10:FF:000744">
    <property type="entry name" value="Pentatricopeptide repeat-containing protein, mitochondrial"/>
    <property type="match status" value="1"/>
</dbReference>
<name>A0A1S3TC32_VIGRR</name>
<dbReference type="NCBIfam" id="TIGR00756">
    <property type="entry name" value="PPR"/>
    <property type="match status" value="2"/>
</dbReference>
<evidence type="ECO:0000256" key="4">
    <source>
        <dbReference type="ARBA" id="ARBA00022946"/>
    </source>
</evidence>
<dbReference type="InterPro" id="IPR011990">
    <property type="entry name" value="TPR-like_helical_dom_sf"/>
</dbReference>
<evidence type="ECO:0000259" key="8">
    <source>
        <dbReference type="Pfam" id="PF17177"/>
    </source>
</evidence>
<feature type="repeat" description="PPR" evidence="6">
    <location>
        <begin position="482"/>
        <end position="517"/>
    </location>
</feature>
<dbReference type="FunFam" id="1.25.40.10:FF:000394">
    <property type="entry name" value="Pentatricopeptide repeat-containing protein, mitochondrial"/>
    <property type="match status" value="1"/>
</dbReference>
<evidence type="ECO:0000256" key="7">
    <source>
        <dbReference type="SAM" id="MobiDB-lite"/>
    </source>
</evidence>
<feature type="compositionally biased region" description="Acidic residues" evidence="7">
    <location>
        <begin position="110"/>
        <end position="120"/>
    </location>
</feature>
<keyword evidence="9" id="KW-1185">Reference proteome</keyword>
<dbReference type="RefSeq" id="XP_014491322.1">
    <property type="nucleotide sequence ID" value="XM_014635836.2"/>
</dbReference>
<dbReference type="Gene3D" id="1.25.40.10">
    <property type="entry name" value="Tetratricopeptide repeat domain"/>
    <property type="match status" value="2"/>
</dbReference>
<feature type="compositionally biased region" description="Acidic residues" evidence="7">
    <location>
        <begin position="79"/>
        <end position="99"/>
    </location>
</feature>
<dbReference type="RefSeq" id="XP_014491321.1">
    <property type="nucleotide sequence ID" value="XM_014635835.2"/>
</dbReference>
<dbReference type="Pfam" id="PF01535">
    <property type="entry name" value="PPR"/>
    <property type="match status" value="3"/>
</dbReference>
<dbReference type="STRING" id="3916.A0A1S3TC32"/>
<sequence length="608" mass="69847">MWTLRRASGPLRTRGYNVRTSFVKLARTNCVEEESGIAESLGITYGGLLLWNKRFHSEQSASLDFTVWRRGLSSSSTKEDDDLEDGFSELDTPADDENEIGNLLASDAGQSDDDSDEENVEESHNEVDEVVKEKVKPHRGRVESELFNEILNAPRLSIGVVVDNWLAEGNELTRDEVSLAMFLLRRRKMFWRALQLSEWLESKNHVEFLERDYASRIDLIAKTRGLTKAEAYLETIPESCSREIMYRTLLMNCVGQNNVKKAEEVFSKLKNLDLPVTVFACNQMLLLYKRNDKKKIADVLLLMETENIKPSCFTYTILIDSKGRSRDINGMDLIVDRMKTDGIEPDISTQAVLARHYMSAGLQDKAEALLKEMEGENLKKDRWRWQILLPLYANLGKVDEVERIWKFCETNPRYDECLVAIEAWGKLNKVYEAENVFETMVKKWKLSSKNSSVLLKVYANHKMITKGKDLIRRMEDSGCHIGPLTWNAMVKLYVQVGEVEKADSVLQRAAQQSQMKPLFSTYLTILQQYAMRGDVHNSEKIFYRMKDYHSSRVPMYQVLLSAYIKAKVPAYGIRDRLRADNIKPNKTLANQLIQVDGFRKNPLSGLLD</sequence>
<dbReference type="PANTHER" id="PTHR45717:SF58">
    <property type="entry name" value="DNA-BINDING PROTEIN"/>
    <property type="match status" value="1"/>
</dbReference>
<feature type="repeat" description="PPR" evidence="6">
    <location>
        <begin position="311"/>
        <end position="345"/>
    </location>
</feature>
<dbReference type="Proteomes" id="UP000087766">
    <property type="component" value="Unplaced"/>
</dbReference>
<comment type="subcellular location">
    <subcellularLocation>
        <location evidence="1">Mitochondrion</location>
    </subcellularLocation>
</comment>
<dbReference type="SUPFAM" id="SSF48452">
    <property type="entry name" value="TPR-like"/>
    <property type="match status" value="1"/>
</dbReference>
<dbReference type="InterPro" id="IPR033443">
    <property type="entry name" value="PROP1-like_PPR_dom"/>
</dbReference>
<dbReference type="KEGG" id="vra:106753946"/>
<keyword evidence="3" id="KW-0677">Repeat</keyword>
<dbReference type="GO" id="GO:0005739">
    <property type="term" value="C:mitochondrion"/>
    <property type="evidence" value="ECO:0007669"/>
    <property type="project" value="UniProtKB-SubCell"/>
</dbReference>
<accession>A0A1S3TC32</accession>
<proteinExistence type="inferred from homology"/>
<evidence type="ECO:0000313" key="9">
    <source>
        <dbReference type="Proteomes" id="UP000087766"/>
    </source>
</evidence>
<dbReference type="OrthoDB" id="739241at2759"/>
<evidence type="ECO:0000256" key="2">
    <source>
        <dbReference type="ARBA" id="ARBA00007626"/>
    </source>
</evidence>
<dbReference type="PROSITE" id="PS51375">
    <property type="entry name" value="PPR"/>
    <property type="match status" value="2"/>
</dbReference>
<dbReference type="Pfam" id="PF17177">
    <property type="entry name" value="PPR_long"/>
    <property type="match status" value="1"/>
</dbReference>
<evidence type="ECO:0000313" key="10">
    <source>
        <dbReference type="RefSeq" id="XP_014491321.1"/>
    </source>
</evidence>
<dbReference type="PANTHER" id="PTHR45717">
    <property type="entry name" value="OS12G0527900 PROTEIN"/>
    <property type="match status" value="1"/>
</dbReference>
<dbReference type="GO" id="GO:0003729">
    <property type="term" value="F:mRNA binding"/>
    <property type="evidence" value="ECO:0007669"/>
    <property type="project" value="UniProtKB-ARBA"/>
</dbReference>
<comment type="similarity">
    <text evidence="2">Belongs to the PPR family. P subfamily.</text>
</comment>
<dbReference type="InterPro" id="IPR002885">
    <property type="entry name" value="PPR_rpt"/>
</dbReference>
<evidence type="ECO:0000256" key="5">
    <source>
        <dbReference type="ARBA" id="ARBA00023128"/>
    </source>
</evidence>
<evidence type="ECO:0000313" key="11">
    <source>
        <dbReference type="RefSeq" id="XP_014491322.1"/>
    </source>
</evidence>
<dbReference type="GeneID" id="106753946"/>
<gene>
    <name evidence="10 11" type="primary">LOC106753946</name>
</gene>
<keyword evidence="4" id="KW-0809">Transit peptide</keyword>
<protein>
    <submittedName>
        <fullName evidence="10 11">Pentatricopeptide repeat-containing protein At1g80270, mitochondrial</fullName>
    </submittedName>
</protein>
<reference evidence="10 11" key="1">
    <citation type="submission" date="2025-04" db="UniProtKB">
        <authorList>
            <consortium name="RefSeq"/>
        </authorList>
    </citation>
    <scope>IDENTIFICATION</scope>
    <source>
        <tissue evidence="10 11">Leaf</tissue>
    </source>
</reference>
<feature type="region of interest" description="Disordered" evidence="7">
    <location>
        <begin position="75"/>
        <end position="129"/>
    </location>
</feature>
<organism evidence="9 11">
    <name type="scientific">Vigna radiata var. radiata</name>
    <name type="common">Mung bean</name>
    <name type="synonym">Phaseolus aureus</name>
    <dbReference type="NCBI Taxonomy" id="3916"/>
    <lineage>
        <taxon>Eukaryota</taxon>
        <taxon>Viridiplantae</taxon>
        <taxon>Streptophyta</taxon>
        <taxon>Embryophyta</taxon>
        <taxon>Tracheophyta</taxon>
        <taxon>Spermatophyta</taxon>
        <taxon>Magnoliopsida</taxon>
        <taxon>eudicotyledons</taxon>
        <taxon>Gunneridae</taxon>
        <taxon>Pentapetalae</taxon>
        <taxon>rosids</taxon>
        <taxon>fabids</taxon>
        <taxon>Fabales</taxon>
        <taxon>Fabaceae</taxon>
        <taxon>Papilionoideae</taxon>
        <taxon>50 kb inversion clade</taxon>
        <taxon>NPAAA clade</taxon>
        <taxon>indigoferoid/millettioid clade</taxon>
        <taxon>Phaseoleae</taxon>
        <taxon>Vigna</taxon>
    </lineage>
</organism>